<evidence type="ECO:0000313" key="3">
    <source>
        <dbReference type="Proteomes" id="UP000015105"/>
    </source>
</evidence>
<reference evidence="2" key="3">
    <citation type="journal article" date="2017" name="Nature">
        <title>Genome sequence of the progenitor of the wheat D genome Aegilops tauschii.</title>
        <authorList>
            <person name="Luo M.C."/>
            <person name="Gu Y.Q."/>
            <person name="Puiu D."/>
            <person name="Wang H."/>
            <person name="Twardziok S.O."/>
            <person name="Deal K.R."/>
            <person name="Huo N."/>
            <person name="Zhu T."/>
            <person name="Wang L."/>
            <person name="Wang Y."/>
            <person name="McGuire P.E."/>
            <person name="Liu S."/>
            <person name="Long H."/>
            <person name="Ramasamy R.K."/>
            <person name="Rodriguez J.C."/>
            <person name="Van S.L."/>
            <person name="Yuan L."/>
            <person name="Wang Z."/>
            <person name="Xia Z."/>
            <person name="Xiao L."/>
            <person name="Anderson O.D."/>
            <person name="Ouyang S."/>
            <person name="Liang Y."/>
            <person name="Zimin A.V."/>
            <person name="Pertea G."/>
            <person name="Qi P."/>
            <person name="Bennetzen J.L."/>
            <person name="Dai X."/>
            <person name="Dawson M.W."/>
            <person name="Muller H.G."/>
            <person name="Kugler K."/>
            <person name="Rivarola-Duarte L."/>
            <person name="Spannagl M."/>
            <person name="Mayer K.F.X."/>
            <person name="Lu F.H."/>
            <person name="Bevan M.W."/>
            <person name="Leroy P."/>
            <person name="Li P."/>
            <person name="You F.M."/>
            <person name="Sun Q."/>
            <person name="Liu Z."/>
            <person name="Lyons E."/>
            <person name="Wicker T."/>
            <person name="Salzberg S.L."/>
            <person name="Devos K.M."/>
            <person name="Dvorak J."/>
        </authorList>
    </citation>
    <scope>NUCLEOTIDE SEQUENCE [LARGE SCALE GENOMIC DNA]</scope>
    <source>
        <strain evidence="2">cv. AL8/78</strain>
    </source>
</reference>
<reference evidence="3" key="1">
    <citation type="journal article" date="2014" name="Science">
        <title>Ancient hybridizations among the ancestral genomes of bread wheat.</title>
        <authorList>
            <consortium name="International Wheat Genome Sequencing Consortium,"/>
            <person name="Marcussen T."/>
            <person name="Sandve S.R."/>
            <person name="Heier L."/>
            <person name="Spannagl M."/>
            <person name="Pfeifer M."/>
            <person name="Jakobsen K.S."/>
            <person name="Wulff B.B."/>
            <person name="Steuernagel B."/>
            <person name="Mayer K.F."/>
            <person name="Olsen O.A."/>
        </authorList>
    </citation>
    <scope>NUCLEOTIDE SEQUENCE [LARGE SCALE GENOMIC DNA]</scope>
    <source>
        <strain evidence="3">cv. AL8/78</strain>
    </source>
</reference>
<dbReference type="AlphaFoldDB" id="A0A453H5L5"/>
<reference evidence="2" key="4">
    <citation type="submission" date="2019-03" db="UniProtKB">
        <authorList>
            <consortium name="EnsemblPlants"/>
        </authorList>
    </citation>
    <scope>IDENTIFICATION</scope>
</reference>
<reference evidence="3" key="2">
    <citation type="journal article" date="2017" name="Nat. Plants">
        <title>The Aegilops tauschii genome reveals multiple impacts of transposons.</title>
        <authorList>
            <person name="Zhao G."/>
            <person name="Zou C."/>
            <person name="Li K."/>
            <person name="Wang K."/>
            <person name="Li T."/>
            <person name="Gao L."/>
            <person name="Zhang X."/>
            <person name="Wang H."/>
            <person name="Yang Z."/>
            <person name="Liu X."/>
            <person name="Jiang W."/>
            <person name="Mao L."/>
            <person name="Kong X."/>
            <person name="Jiao Y."/>
            <person name="Jia J."/>
        </authorList>
    </citation>
    <scope>NUCLEOTIDE SEQUENCE [LARGE SCALE GENOMIC DNA]</scope>
    <source>
        <strain evidence="3">cv. AL8/78</strain>
    </source>
</reference>
<proteinExistence type="predicted"/>
<feature type="compositionally biased region" description="Low complexity" evidence="1">
    <location>
        <begin position="160"/>
        <end position="183"/>
    </location>
</feature>
<accession>A0A453H5L5</accession>
<keyword evidence="3" id="KW-1185">Reference proteome</keyword>
<evidence type="ECO:0000313" key="2">
    <source>
        <dbReference type="EnsemblPlants" id="AET4Gv20074800.1"/>
    </source>
</evidence>
<name>A0A453H5L5_AEGTS</name>
<feature type="region of interest" description="Disordered" evidence="1">
    <location>
        <begin position="1"/>
        <end position="34"/>
    </location>
</feature>
<dbReference type="Gramene" id="AET4Gv20074800.1">
    <property type="protein sequence ID" value="AET4Gv20074800.1"/>
    <property type="gene ID" value="AET4Gv20074800"/>
</dbReference>
<dbReference type="Proteomes" id="UP000015105">
    <property type="component" value="Chromosome 4D"/>
</dbReference>
<reference evidence="2" key="5">
    <citation type="journal article" date="2021" name="G3 (Bethesda)">
        <title>Aegilops tauschii genome assembly Aet v5.0 features greater sequence contiguity and improved annotation.</title>
        <authorList>
            <person name="Wang L."/>
            <person name="Zhu T."/>
            <person name="Rodriguez J.C."/>
            <person name="Deal K.R."/>
            <person name="Dubcovsky J."/>
            <person name="McGuire P.E."/>
            <person name="Lux T."/>
            <person name="Spannagl M."/>
            <person name="Mayer K.F.X."/>
            <person name="Baldrich P."/>
            <person name="Meyers B.C."/>
            <person name="Huo N."/>
            <person name="Gu Y.Q."/>
            <person name="Zhou H."/>
            <person name="Devos K.M."/>
            <person name="Bennetzen J.L."/>
            <person name="Unver T."/>
            <person name="Budak H."/>
            <person name="Gulick P.J."/>
            <person name="Galiba G."/>
            <person name="Kalapos B."/>
            <person name="Nelson D.R."/>
            <person name="Li P."/>
            <person name="You F.M."/>
            <person name="Luo M.C."/>
            <person name="Dvorak J."/>
        </authorList>
    </citation>
    <scope>NUCLEOTIDE SEQUENCE [LARGE SCALE GENOMIC DNA]</scope>
    <source>
        <strain evidence="2">cv. AL8/78</strain>
    </source>
</reference>
<dbReference type="PANTHER" id="PTHR36323">
    <property type="entry name" value="MYOTUBULARIN-LIKE PROTEIN"/>
    <property type="match status" value="1"/>
</dbReference>
<organism evidence="2 3">
    <name type="scientific">Aegilops tauschii subsp. strangulata</name>
    <name type="common">Goatgrass</name>
    <dbReference type="NCBI Taxonomy" id="200361"/>
    <lineage>
        <taxon>Eukaryota</taxon>
        <taxon>Viridiplantae</taxon>
        <taxon>Streptophyta</taxon>
        <taxon>Embryophyta</taxon>
        <taxon>Tracheophyta</taxon>
        <taxon>Spermatophyta</taxon>
        <taxon>Magnoliopsida</taxon>
        <taxon>Liliopsida</taxon>
        <taxon>Poales</taxon>
        <taxon>Poaceae</taxon>
        <taxon>BOP clade</taxon>
        <taxon>Pooideae</taxon>
        <taxon>Triticodae</taxon>
        <taxon>Triticeae</taxon>
        <taxon>Triticinae</taxon>
        <taxon>Aegilops</taxon>
    </lineage>
</organism>
<dbReference type="PANTHER" id="PTHR36323:SF1">
    <property type="entry name" value="MYOTUBULARIN-LIKE PROTEIN"/>
    <property type="match status" value="1"/>
</dbReference>
<evidence type="ECO:0000256" key="1">
    <source>
        <dbReference type="SAM" id="MobiDB-lite"/>
    </source>
</evidence>
<feature type="region of interest" description="Disordered" evidence="1">
    <location>
        <begin position="149"/>
        <end position="226"/>
    </location>
</feature>
<feature type="region of interest" description="Disordered" evidence="1">
    <location>
        <begin position="96"/>
        <end position="123"/>
    </location>
</feature>
<protein>
    <submittedName>
        <fullName evidence="2">Uncharacterized protein</fullName>
    </submittedName>
</protein>
<feature type="compositionally biased region" description="Basic and acidic residues" evidence="1">
    <location>
        <begin position="9"/>
        <end position="18"/>
    </location>
</feature>
<sequence>GVVPLARTGDQRARERAAGADWSSSMAARHRRHRVEATKPAWLVTIKATPPAPARGDAAKNKKLAAPARSPILLSPSVWQKCMAVGDRGDAPASPRIGCMGQVKGSRRCPRARCPASSRGPASSGLPCGSLVGILMGLFGRRKARKSRAYSKVRDVASDSSSSGSARPSSSSGSAPGARAPRPLELDPPLPVPAPVVRRPAVSENAPSLWERRRGGADVLEGLQLT</sequence>
<dbReference type="EnsemblPlants" id="AET4Gv20074800.1">
    <property type="protein sequence ID" value="AET4Gv20074800.1"/>
    <property type="gene ID" value="AET4Gv20074800"/>
</dbReference>